<protein>
    <submittedName>
        <fullName evidence="7">Sterol desaturase family protein</fullName>
    </submittedName>
</protein>
<dbReference type="Proteomes" id="UP000249467">
    <property type="component" value="Unassembled WGS sequence"/>
</dbReference>
<evidence type="ECO:0000256" key="4">
    <source>
        <dbReference type="ARBA" id="ARBA00023136"/>
    </source>
</evidence>
<dbReference type="GO" id="GO:0016020">
    <property type="term" value="C:membrane"/>
    <property type="evidence" value="ECO:0007669"/>
    <property type="project" value="UniProtKB-SubCell"/>
</dbReference>
<feature type="transmembrane region" description="Helical" evidence="5">
    <location>
        <begin position="84"/>
        <end position="109"/>
    </location>
</feature>
<comment type="subcellular location">
    <subcellularLocation>
        <location evidence="1">Membrane</location>
    </subcellularLocation>
</comment>
<keyword evidence="4 5" id="KW-0472">Membrane</keyword>
<reference evidence="7 8" key="1">
    <citation type="submission" date="2018-04" db="EMBL/GenBank/DDBJ databases">
        <authorList>
            <person name="Go L.Y."/>
            <person name="Mitchell J.A."/>
        </authorList>
    </citation>
    <scope>NUCLEOTIDE SEQUENCE [LARGE SCALE GENOMIC DNA]</scope>
    <source>
        <strain evidence="7">ULC066bin1</strain>
    </source>
</reference>
<evidence type="ECO:0000313" key="7">
    <source>
        <dbReference type="EMBL" id="PZO39229.1"/>
    </source>
</evidence>
<proteinExistence type="predicted"/>
<evidence type="ECO:0000256" key="2">
    <source>
        <dbReference type="ARBA" id="ARBA00022692"/>
    </source>
</evidence>
<feature type="transmembrane region" description="Helical" evidence="5">
    <location>
        <begin position="129"/>
        <end position="148"/>
    </location>
</feature>
<dbReference type="GO" id="GO:0005506">
    <property type="term" value="F:iron ion binding"/>
    <property type="evidence" value="ECO:0007669"/>
    <property type="project" value="InterPro"/>
</dbReference>
<comment type="caution">
    <text evidence="7">The sequence shown here is derived from an EMBL/GenBank/DDBJ whole genome shotgun (WGS) entry which is preliminary data.</text>
</comment>
<feature type="transmembrane region" description="Helical" evidence="5">
    <location>
        <begin position="42"/>
        <end position="63"/>
    </location>
</feature>
<keyword evidence="2 5" id="KW-0812">Transmembrane</keyword>
<evidence type="ECO:0000313" key="8">
    <source>
        <dbReference type="Proteomes" id="UP000249467"/>
    </source>
</evidence>
<dbReference type="GO" id="GO:0008610">
    <property type="term" value="P:lipid biosynthetic process"/>
    <property type="evidence" value="ECO:0007669"/>
    <property type="project" value="InterPro"/>
</dbReference>
<feature type="domain" description="Fatty acid hydroxylase" evidence="6">
    <location>
        <begin position="87"/>
        <end position="217"/>
    </location>
</feature>
<keyword evidence="3 5" id="KW-1133">Transmembrane helix</keyword>
<evidence type="ECO:0000256" key="5">
    <source>
        <dbReference type="SAM" id="Phobius"/>
    </source>
</evidence>
<sequence>MKFVIAFLVLWLLFGILEWQFPLRKEQKHFRQGWLTDVAHFFFNHILINAGTYLIAAFLYVFFKGVISPSLQQAVRSQPALLQFIEAFFIAQLAFYIVHRLAHTVPWLWRFHAIHHSSVELDWLASARLHPVEAIAINIAVGVPLFLLGFTRETFGIYLVFGAILPILNHSNTRFQFPMLNLIIATPDFHHWHHSNDREARDKNFSGFPIIDLIFGTYYVPKDQIPKSYGVDEMMPQTYWRQLLYPFQSTRLNKR</sequence>
<dbReference type="InterPro" id="IPR050307">
    <property type="entry name" value="Sterol_Desaturase_Related"/>
</dbReference>
<dbReference type="PANTHER" id="PTHR11863">
    <property type="entry name" value="STEROL DESATURASE"/>
    <property type="match status" value="1"/>
</dbReference>
<dbReference type="Pfam" id="PF04116">
    <property type="entry name" value="FA_hydroxylase"/>
    <property type="match status" value="1"/>
</dbReference>
<accession>A0A2W4WBE1</accession>
<dbReference type="InterPro" id="IPR006694">
    <property type="entry name" value="Fatty_acid_hydroxylase"/>
</dbReference>
<evidence type="ECO:0000259" key="6">
    <source>
        <dbReference type="Pfam" id="PF04116"/>
    </source>
</evidence>
<dbReference type="EMBL" id="QBML01000019">
    <property type="protein sequence ID" value="PZO39229.1"/>
    <property type="molecule type" value="Genomic_DNA"/>
</dbReference>
<reference evidence="7 8" key="2">
    <citation type="submission" date="2018-06" db="EMBL/GenBank/DDBJ databases">
        <title>Metagenomic assembly of (sub)arctic Cyanobacteria and their associated microbiome from non-axenic cultures.</title>
        <authorList>
            <person name="Baurain D."/>
        </authorList>
    </citation>
    <scope>NUCLEOTIDE SEQUENCE [LARGE SCALE GENOMIC DNA]</scope>
    <source>
        <strain evidence="7">ULC066bin1</strain>
    </source>
</reference>
<evidence type="ECO:0000256" key="3">
    <source>
        <dbReference type="ARBA" id="ARBA00022989"/>
    </source>
</evidence>
<gene>
    <name evidence="7" type="ORF">DCF19_14785</name>
</gene>
<evidence type="ECO:0000256" key="1">
    <source>
        <dbReference type="ARBA" id="ARBA00004370"/>
    </source>
</evidence>
<dbReference type="AlphaFoldDB" id="A0A2W4WBE1"/>
<dbReference type="GO" id="GO:0016491">
    <property type="term" value="F:oxidoreductase activity"/>
    <property type="evidence" value="ECO:0007669"/>
    <property type="project" value="InterPro"/>
</dbReference>
<organism evidence="7 8">
    <name type="scientific">Pseudanabaena frigida</name>
    <dbReference type="NCBI Taxonomy" id="945775"/>
    <lineage>
        <taxon>Bacteria</taxon>
        <taxon>Bacillati</taxon>
        <taxon>Cyanobacteriota</taxon>
        <taxon>Cyanophyceae</taxon>
        <taxon>Pseudanabaenales</taxon>
        <taxon>Pseudanabaenaceae</taxon>
        <taxon>Pseudanabaena</taxon>
    </lineage>
</organism>
<name>A0A2W4WBE1_9CYAN</name>